<proteinExistence type="predicted"/>
<accession>A0AAN8XDC4</accession>
<name>A0AAN8XDC4_HALRR</name>
<feature type="transmembrane region" description="Helical" evidence="1">
    <location>
        <begin position="38"/>
        <end position="57"/>
    </location>
</feature>
<feature type="transmembrane region" description="Helical" evidence="1">
    <location>
        <begin position="115"/>
        <end position="142"/>
    </location>
</feature>
<keyword evidence="1" id="KW-0472">Membrane</keyword>
<evidence type="ECO:0000256" key="1">
    <source>
        <dbReference type="SAM" id="Phobius"/>
    </source>
</evidence>
<evidence type="ECO:0000313" key="2">
    <source>
        <dbReference type="EMBL" id="KAK7078343.1"/>
    </source>
</evidence>
<dbReference type="AlphaFoldDB" id="A0AAN8XDC4"/>
<reference evidence="2 3" key="1">
    <citation type="submission" date="2023-11" db="EMBL/GenBank/DDBJ databases">
        <title>Halocaridina rubra genome assembly.</title>
        <authorList>
            <person name="Smith C."/>
        </authorList>
    </citation>
    <scope>NUCLEOTIDE SEQUENCE [LARGE SCALE GENOMIC DNA]</scope>
    <source>
        <strain evidence="2">EP-1</strain>
        <tissue evidence="2">Whole</tissue>
    </source>
</reference>
<sequence>MNFSIINILYFLIRCLQVTGGTWYNWSDFPKSAKLSPFLCFWSVISRIFLFYAIYSSSTDYFYLLGTGTENILIVGGVVFLAACITVPICFLINSRSLSVTIKKIYFLQYEDKTVFGQGIFNIRLLAVCVAYLLVAFANLAYIVLSHNTTYIKVSLVLQGSYVLGGSFVIQCLFMVLCGLLIKPLEDCLTETSHKISSIKLTHDKEQVMCRLNGINEVSNTDTSMLSEPFGTCDSARIRKYMVPCVIRQLQHVERIIIQVTAIQQDLMQCFSGSIIMLMTAFITGLVMASFSMITSNEYLGLVPFLCLLDVCGIYMLCNTGQTFINK</sequence>
<protein>
    <submittedName>
        <fullName evidence="2">Uncharacterized protein</fullName>
    </submittedName>
</protein>
<feature type="transmembrane region" description="Helical" evidence="1">
    <location>
        <begin position="6"/>
        <end position="26"/>
    </location>
</feature>
<feature type="transmembrane region" description="Helical" evidence="1">
    <location>
        <begin position="299"/>
        <end position="318"/>
    </location>
</feature>
<evidence type="ECO:0000313" key="3">
    <source>
        <dbReference type="Proteomes" id="UP001381693"/>
    </source>
</evidence>
<feature type="transmembrane region" description="Helical" evidence="1">
    <location>
        <begin position="275"/>
        <end position="293"/>
    </location>
</feature>
<organism evidence="2 3">
    <name type="scientific">Halocaridina rubra</name>
    <name type="common">Hawaiian red shrimp</name>
    <dbReference type="NCBI Taxonomy" id="373956"/>
    <lineage>
        <taxon>Eukaryota</taxon>
        <taxon>Metazoa</taxon>
        <taxon>Ecdysozoa</taxon>
        <taxon>Arthropoda</taxon>
        <taxon>Crustacea</taxon>
        <taxon>Multicrustacea</taxon>
        <taxon>Malacostraca</taxon>
        <taxon>Eumalacostraca</taxon>
        <taxon>Eucarida</taxon>
        <taxon>Decapoda</taxon>
        <taxon>Pleocyemata</taxon>
        <taxon>Caridea</taxon>
        <taxon>Atyoidea</taxon>
        <taxon>Atyidae</taxon>
        <taxon>Halocaridina</taxon>
    </lineage>
</organism>
<feature type="transmembrane region" description="Helical" evidence="1">
    <location>
        <begin position="72"/>
        <end position="94"/>
    </location>
</feature>
<keyword evidence="1" id="KW-0812">Transmembrane</keyword>
<feature type="transmembrane region" description="Helical" evidence="1">
    <location>
        <begin position="162"/>
        <end position="182"/>
    </location>
</feature>
<comment type="caution">
    <text evidence="2">The sequence shown here is derived from an EMBL/GenBank/DDBJ whole genome shotgun (WGS) entry which is preliminary data.</text>
</comment>
<dbReference type="Proteomes" id="UP001381693">
    <property type="component" value="Unassembled WGS sequence"/>
</dbReference>
<feature type="non-terminal residue" evidence="2">
    <location>
        <position position="327"/>
    </location>
</feature>
<keyword evidence="1" id="KW-1133">Transmembrane helix</keyword>
<dbReference type="EMBL" id="JAXCGZ010007884">
    <property type="protein sequence ID" value="KAK7078343.1"/>
    <property type="molecule type" value="Genomic_DNA"/>
</dbReference>
<gene>
    <name evidence="2" type="ORF">SK128_007016</name>
</gene>
<keyword evidence="3" id="KW-1185">Reference proteome</keyword>